<evidence type="ECO:0000256" key="3">
    <source>
        <dbReference type="ARBA" id="ARBA00022679"/>
    </source>
</evidence>
<dbReference type="Proteomes" id="UP000029714">
    <property type="component" value="Unassembled WGS sequence"/>
</dbReference>
<dbReference type="InterPro" id="IPR001503">
    <property type="entry name" value="Glyco_trans_10"/>
</dbReference>
<dbReference type="Gene3D" id="3.40.50.11660">
    <property type="entry name" value="Glycosyl transferase family 10, C-terminal domain"/>
    <property type="match status" value="2"/>
</dbReference>
<evidence type="ECO:0000256" key="2">
    <source>
        <dbReference type="ARBA" id="ARBA00022676"/>
    </source>
</evidence>
<evidence type="ECO:0000313" key="8">
    <source>
        <dbReference type="Proteomes" id="UP000029714"/>
    </source>
</evidence>
<dbReference type="Proteomes" id="UP000477070">
    <property type="component" value="Unassembled WGS sequence"/>
</dbReference>
<keyword evidence="8" id="KW-1185">Reference proteome</keyword>
<sequence length="402" mass="47739">MKEIRLFITEDIVGNEKEFYDFHYVKRLGEKYKIIYDPQNPQFVMCNCNGDAYLKYDCVRIILSGESLRVDFNLVDYAIGFDFMDFGDRYMRAPLFYTIFRPHIYRWVNRAELLKKEREKFCSIVVSNGGRHRILFRTLAFHKLSEYKRVDSGGGWNNNIGRRVGSKMEFLRDYKFNLCFENASYPGYLSEKLYEAYIYGCVPIYWGDTSLRCNSSSQVMESTSLSLEDSKIIESSNMESNLQDSKVIESRTLDSKNIPFMQPQSDKVIPSEKIDMSIPKISPHLFEYKINPKAFINAHNFPNLDSLLDEVKRIDNDKNAYLEMLHQDLFLDNFEPFSYYEEKIYNFLDSIFAQDYEYAFRRGNSAMLYIYNQKAQNSYKISNFRNKIFHYPRNLIRDIRKK</sequence>
<reference evidence="6 9" key="4">
    <citation type="submission" date="2019-12" db="EMBL/GenBank/DDBJ databases">
        <title>Multi-Generational Helicobacter saguini Isolates.</title>
        <authorList>
            <person name="Mannion A."/>
            <person name="Shen Z."/>
            <person name="Fox J.G."/>
        </authorList>
    </citation>
    <scope>NUCLEOTIDE SEQUENCE [LARGE SCALE GENOMIC DNA]</scope>
    <source>
        <strain evidence="6">16-048</strain>
        <strain evidence="9">16-048 (F4)</strain>
    </source>
</reference>
<protein>
    <submittedName>
        <fullName evidence="7">Alpha-1,3-fucosyltransferase</fullName>
    </submittedName>
</protein>
<dbReference type="Pfam" id="PF00852">
    <property type="entry name" value="Glyco_transf_10"/>
    <property type="match status" value="1"/>
</dbReference>
<keyword evidence="2 7" id="KW-0328">Glycosyltransferase</keyword>
<dbReference type="SUPFAM" id="SSF53756">
    <property type="entry name" value="UDP-Glycosyltransferase/glycogen phosphorylase"/>
    <property type="match status" value="1"/>
</dbReference>
<evidence type="ECO:0000259" key="4">
    <source>
        <dbReference type="Pfam" id="PF00852"/>
    </source>
</evidence>
<accession>A0A347VRV9</accession>
<reference evidence="7 8" key="2">
    <citation type="journal article" date="2016" name="Infect. Immun.">
        <title>Helicobacter saguini, a Novel Helicobacter Isolated from Cotton-Top Tamarins with Ulcerative Colitis, Has Proinflammatory Properties and Induces Typhlocolitis and Dysplasia in Gnotobiotic IL-10-/- Mice.</title>
        <authorList>
            <person name="Shen Z."/>
            <person name="Mannion A."/>
            <person name="Whary M.T."/>
            <person name="Muthupalani S."/>
            <person name="Sheh A."/>
            <person name="Feng Y."/>
            <person name="Gong G."/>
            <person name="Vandamme P."/>
            <person name="Holcombe H.R."/>
            <person name="Paster B.J."/>
            <person name="Fox J.G."/>
        </authorList>
    </citation>
    <scope>NUCLEOTIDE SEQUENCE [LARGE SCALE GENOMIC DNA]</scope>
    <source>
        <strain evidence="7 8">MIT 97-6194</strain>
    </source>
</reference>
<dbReference type="RefSeq" id="WP_034573483.1">
    <property type="nucleotide sequence ID" value="NZ_JRMP02000013.1"/>
</dbReference>
<evidence type="ECO:0000256" key="1">
    <source>
        <dbReference type="ARBA" id="ARBA00008919"/>
    </source>
</evidence>
<gene>
    <name evidence="6" type="ORF">DCO61_02495</name>
    <name evidence="7" type="ORF">LS64_008295</name>
</gene>
<comment type="similarity">
    <text evidence="1">Belongs to the glycosyltransferase 10 family.</text>
</comment>
<proteinExistence type="inferred from homology"/>
<keyword evidence="3 7" id="KW-0808">Transferase</keyword>
<evidence type="ECO:0000313" key="9">
    <source>
        <dbReference type="Proteomes" id="UP000477070"/>
    </source>
</evidence>
<dbReference type="EMBL" id="QBIU01000001">
    <property type="protein sequence ID" value="MWV68923.1"/>
    <property type="molecule type" value="Genomic_DNA"/>
</dbReference>
<evidence type="ECO:0000313" key="6">
    <source>
        <dbReference type="EMBL" id="MWV68923.1"/>
    </source>
</evidence>
<reference evidence="7 8" key="1">
    <citation type="journal article" date="2014" name="Genome Announc.">
        <title>Draft genome sequences of eight enterohepatic helicobacter species isolated from both laboratory and wild rodents.</title>
        <authorList>
            <person name="Sheh A."/>
            <person name="Shen Z."/>
            <person name="Fox J.G."/>
        </authorList>
    </citation>
    <scope>NUCLEOTIDE SEQUENCE [LARGE SCALE GENOMIC DNA]</scope>
    <source>
        <strain evidence="7 8">MIT 97-6194</strain>
    </source>
</reference>
<comment type="caution">
    <text evidence="7">The sequence shown here is derived from an EMBL/GenBank/DDBJ whole genome shotgun (WGS) entry which is preliminary data.</text>
</comment>
<dbReference type="GO" id="GO:0016020">
    <property type="term" value="C:membrane"/>
    <property type="evidence" value="ECO:0007669"/>
    <property type="project" value="InterPro"/>
</dbReference>
<dbReference type="PANTHER" id="PTHR11929">
    <property type="entry name" value="ALPHA- 1,3 -FUCOSYLTRANSFERASE"/>
    <property type="match status" value="1"/>
</dbReference>
<dbReference type="PANTHER" id="PTHR11929:SF194">
    <property type="entry name" value="ALPHA-(1,3)-FUCOSYLTRANSFERASE 10"/>
    <property type="match status" value="1"/>
</dbReference>
<dbReference type="EMBL" id="JRMP02000013">
    <property type="protein sequence ID" value="TLD93620.1"/>
    <property type="molecule type" value="Genomic_DNA"/>
</dbReference>
<evidence type="ECO:0000259" key="5">
    <source>
        <dbReference type="Pfam" id="PF18025"/>
    </source>
</evidence>
<feature type="domain" description="Alpha-(1,3)-fucosyltransferase FucT N-terminal" evidence="5">
    <location>
        <begin position="24"/>
        <end position="97"/>
    </location>
</feature>
<reference evidence="7" key="3">
    <citation type="submission" date="2018-04" db="EMBL/GenBank/DDBJ databases">
        <authorList>
            <person name="Sheh A."/>
            <person name="Shen Z."/>
            <person name="Mannion A.J."/>
            <person name="Fox J.G."/>
        </authorList>
    </citation>
    <scope>NUCLEOTIDE SEQUENCE</scope>
    <source>
        <strain evidence="7">MIT 97-6194</strain>
    </source>
</reference>
<dbReference type="OrthoDB" id="9791032at2"/>
<name>A0A347VRV9_9HELI</name>
<dbReference type="Pfam" id="PF18025">
    <property type="entry name" value="FucT_N"/>
    <property type="match status" value="1"/>
</dbReference>
<dbReference type="InterPro" id="IPR041058">
    <property type="entry name" value="FucT_N"/>
</dbReference>
<evidence type="ECO:0000313" key="7">
    <source>
        <dbReference type="EMBL" id="TLD93620.1"/>
    </source>
</evidence>
<dbReference type="GO" id="GO:0008417">
    <property type="term" value="F:fucosyltransferase activity"/>
    <property type="evidence" value="ECO:0007669"/>
    <property type="project" value="InterPro"/>
</dbReference>
<organism evidence="7 8">
    <name type="scientific">Helicobacter saguini</name>
    <dbReference type="NCBI Taxonomy" id="1548018"/>
    <lineage>
        <taxon>Bacteria</taxon>
        <taxon>Pseudomonadati</taxon>
        <taxon>Campylobacterota</taxon>
        <taxon>Epsilonproteobacteria</taxon>
        <taxon>Campylobacterales</taxon>
        <taxon>Helicobacteraceae</taxon>
        <taxon>Helicobacter</taxon>
    </lineage>
</organism>
<dbReference type="AlphaFoldDB" id="A0A347VRV9"/>
<dbReference type="InterPro" id="IPR038577">
    <property type="entry name" value="GT10-like_C_sf"/>
</dbReference>
<feature type="domain" description="Fucosyltransferase C-terminal" evidence="4">
    <location>
        <begin position="116"/>
        <end position="208"/>
    </location>
</feature>
<dbReference type="InterPro" id="IPR055270">
    <property type="entry name" value="Glyco_tran_10_C"/>
</dbReference>